<keyword evidence="2" id="KW-1185">Reference proteome</keyword>
<proteinExistence type="predicted"/>
<dbReference type="AlphaFoldDB" id="A0A0M0HZD3"/>
<evidence type="ECO:0000313" key="2">
    <source>
        <dbReference type="Proteomes" id="UP000037530"/>
    </source>
</evidence>
<dbReference type="EMBL" id="LHPI01000013">
    <property type="protein sequence ID" value="KOO06988.1"/>
    <property type="molecule type" value="Genomic_DNA"/>
</dbReference>
<gene>
    <name evidence="1" type="ORF">AKJ31_14950</name>
</gene>
<evidence type="ECO:0000313" key="1">
    <source>
        <dbReference type="EMBL" id="KOO06988.1"/>
    </source>
</evidence>
<dbReference type="Proteomes" id="UP000037530">
    <property type="component" value="Unassembled WGS sequence"/>
</dbReference>
<name>A0A0M0HZD3_9VIBR</name>
<organism evidence="1 2">
    <name type="scientific">Vibrio hepatarius</name>
    <dbReference type="NCBI Taxonomy" id="171383"/>
    <lineage>
        <taxon>Bacteria</taxon>
        <taxon>Pseudomonadati</taxon>
        <taxon>Pseudomonadota</taxon>
        <taxon>Gammaproteobacteria</taxon>
        <taxon>Vibrionales</taxon>
        <taxon>Vibrionaceae</taxon>
        <taxon>Vibrio</taxon>
        <taxon>Vibrio oreintalis group</taxon>
    </lineage>
</organism>
<comment type="caution">
    <text evidence="1">The sequence shown here is derived from an EMBL/GenBank/DDBJ whole genome shotgun (WGS) entry which is preliminary data.</text>
</comment>
<reference evidence="2" key="1">
    <citation type="submission" date="2015-08" db="EMBL/GenBank/DDBJ databases">
        <title>Vibrio galatheae sp. nov., a novel member of the Vibrionaceae family isolated from the Solomon Islands.</title>
        <authorList>
            <person name="Giubergia S."/>
            <person name="Machado H."/>
            <person name="Mateiu R.V."/>
            <person name="Gram L."/>
        </authorList>
    </citation>
    <scope>NUCLEOTIDE SEQUENCE [LARGE SCALE GENOMIC DNA]</scope>
    <source>
        <strain evidence="2">DSM 19134</strain>
    </source>
</reference>
<dbReference type="RefSeq" id="WP_053409918.1">
    <property type="nucleotide sequence ID" value="NZ_LHPI01000013.1"/>
</dbReference>
<protein>
    <submittedName>
        <fullName evidence="1">Uncharacterized protein</fullName>
    </submittedName>
</protein>
<accession>A0A0M0HZD3</accession>
<sequence>MKSHYQNLMSDIRGVYELFLNNATLNTDLEIKYLHNLIPDLERSHAMTGGTLESLIQAISHAAKLGLTLSPDKGLATLSAITTSNNSLEYYLDVPLAGIEVTMSRITEYKLAYLDVVTGDDGIGWSGDVFGTNCPVKAPVKNEMIKGAICIIEVPNGDSLVTTITIRELKELSRLSSGDLKSLSPEFAKRHVFKRALKNLIAPPHSLMSELQQATKDIDIALFNHNREFSTQA</sequence>
<dbReference type="STRING" id="171383.AKJ31_14950"/>
<dbReference type="PATRIC" id="fig|171383.3.peg.3062"/>
<dbReference type="OrthoDB" id="5124088at2"/>